<sequence length="397" mass="42053">MKLSRTLTTFAATLAVAQAATLTIEVTVTSTSTYLMYVTTTNTHYVFTTIYGTPPGYLLRTTTSTSTSPAESSSDVAVEPTTSSSSSPAEASSSSTDVVVEPTTNSPSSPAEASSSSTDVVVEPTTSSTSSVAEEPSVPSSSTVITPLEPTSTDASSTAIDIDTPTVVDSTTPSSTEASSTAIDIDTPTVVDTSTSSEASTGPSSSSESSSQSSTSTEPSTPTSVADNVPTYDIEWSQEILAAHNFYRAQHGVPNLVWSNEAYEYGRAYAESSYDCSGTLVHSTSSTYGENLAAGYQGVNAVDAWYEEIDDYDFNDPGYVSGTGHFTQLVWKSTTKVGCFRLPCEGYDYNQYTICEYWEHGNLVTSADNRGTAYFVANVLPLLQEPWVLRPGSDIYD</sequence>
<organism evidence="4 5">
    <name type="scientific">[Candida] subhashii</name>
    <dbReference type="NCBI Taxonomy" id="561895"/>
    <lineage>
        <taxon>Eukaryota</taxon>
        <taxon>Fungi</taxon>
        <taxon>Dikarya</taxon>
        <taxon>Ascomycota</taxon>
        <taxon>Saccharomycotina</taxon>
        <taxon>Pichiomycetes</taxon>
        <taxon>Debaryomycetaceae</taxon>
        <taxon>Spathaspora</taxon>
    </lineage>
</organism>
<dbReference type="EMBL" id="JAGSYN010000046">
    <property type="protein sequence ID" value="KAG7665775.1"/>
    <property type="molecule type" value="Genomic_DNA"/>
</dbReference>
<feature type="chain" id="PRO_5035296173" description="SCP domain-containing protein" evidence="2">
    <location>
        <begin position="20"/>
        <end position="397"/>
    </location>
</feature>
<feature type="compositionally biased region" description="Low complexity" evidence="1">
    <location>
        <begin position="62"/>
        <end position="147"/>
    </location>
</feature>
<dbReference type="Proteomes" id="UP000694255">
    <property type="component" value="Unassembled WGS sequence"/>
</dbReference>
<proteinExistence type="predicted"/>
<protein>
    <recommendedName>
        <fullName evidence="3">SCP domain-containing protein</fullName>
    </recommendedName>
</protein>
<dbReference type="InterPro" id="IPR014044">
    <property type="entry name" value="CAP_dom"/>
</dbReference>
<keyword evidence="2" id="KW-0732">Signal</keyword>
<evidence type="ECO:0000256" key="2">
    <source>
        <dbReference type="SAM" id="SignalP"/>
    </source>
</evidence>
<reference evidence="4 5" key="1">
    <citation type="journal article" date="2021" name="DNA Res.">
        <title>Genome analysis of Candida subhashii reveals its hybrid nature and dual mitochondrial genome conformations.</title>
        <authorList>
            <person name="Mixao V."/>
            <person name="Hegedusova E."/>
            <person name="Saus E."/>
            <person name="Pryszcz L.P."/>
            <person name="Cillingova A."/>
            <person name="Nosek J."/>
            <person name="Gabaldon T."/>
        </authorList>
    </citation>
    <scope>NUCLEOTIDE SEQUENCE [LARGE SCALE GENOMIC DNA]</scope>
    <source>
        <strain evidence="4 5">CBS 10753</strain>
    </source>
</reference>
<evidence type="ECO:0000256" key="1">
    <source>
        <dbReference type="SAM" id="MobiDB-lite"/>
    </source>
</evidence>
<name>A0A8J5QV37_9ASCO</name>
<evidence type="ECO:0000259" key="3">
    <source>
        <dbReference type="SMART" id="SM00198"/>
    </source>
</evidence>
<keyword evidence="5" id="KW-1185">Reference proteome</keyword>
<dbReference type="AlphaFoldDB" id="A0A8J5QV37"/>
<dbReference type="RefSeq" id="XP_049266007.1">
    <property type="nucleotide sequence ID" value="XM_049410149.1"/>
</dbReference>
<dbReference type="SMART" id="SM00198">
    <property type="entry name" value="SCP"/>
    <property type="match status" value="1"/>
</dbReference>
<dbReference type="Pfam" id="PF00188">
    <property type="entry name" value="CAP"/>
    <property type="match status" value="1"/>
</dbReference>
<dbReference type="OrthoDB" id="337038at2759"/>
<dbReference type="InterPro" id="IPR018244">
    <property type="entry name" value="Allrgn_V5/Tpx1_CS"/>
</dbReference>
<evidence type="ECO:0000313" key="5">
    <source>
        <dbReference type="Proteomes" id="UP000694255"/>
    </source>
</evidence>
<dbReference type="GO" id="GO:0005576">
    <property type="term" value="C:extracellular region"/>
    <property type="evidence" value="ECO:0007669"/>
    <property type="project" value="InterPro"/>
</dbReference>
<dbReference type="GeneID" id="73467401"/>
<dbReference type="InterPro" id="IPR001283">
    <property type="entry name" value="CRISP-related"/>
</dbReference>
<dbReference type="PANTHER" id="PTHR10334">
    <property type="entry name" value="CYSTEINE-RICH SECRETORY PROTEIN-RELATED"/>
    <property type="match status" value="1"/>
</dbReference>
<feature type="signal peptide" evidence="2">
    <location>
        <begin position="1"/>
        <end position="19"/>
    </location>
</feature>
<comment type="caution">
    <text evidence="4">The sequence shown here is derived from an EMBL/GenBank/DDBJ whole genome shotgun (WGS) entry which is preliminary data.</text>
</comment>
<gene>
    <name evidence="4" type="ORF">J8A68_000600</name>
</gene>
<evidence type="ECO:0000313" key="4">
    <source>
        <dbReference type="EMBL" id="KAG7665775.1"/>
    </source>
</evidence>
<dbReference type="PROSITE" id="PS01009">
    <property type="entry name" value="CRISP_1"/>
    <property type="match status" value="1"/>
</dbReference>
<feature type="region of interest" description="Disordered" evidence="1">
    <location>
        <begin position="62"/>
        <end position="228"/>
    </location>
</feature>
<feature type="compositionally biased region" description="Low complexity" evidence="1">
    <location>
        <begin position="160"/>
        <end position="224"/>
    </location>
</feature>
<accession>A0A8J5QV37</accession>
<feature type="domain" description="SCP" evidence="3">
    <location>
        <begin position="235"/>
        <end position="365"/>
    </location>
</feature>
<feature type="compositionally biased region" description="Polar residues" evidence="1">
    <location>
        <begin position="149"/>
        <end position="159"/>
    </location>
</feature>